<feature type="chain" id="PRO_5015700881" description="Lipoprotein" evidence="1">
    <location>
        <begin position="18"/>
        <end position="191"/>
    </location>
</feature>
<dbReference type="AlphaFoldDB" id="A0A2T9KDA3"/>
<accession>A0A2T9KDA3</accession>
<proteinExistence type="predicted"/>
<keyword evidence="1" id="KW-0732">Signal</keyword>
<dbReference type="InterPro" id="IPR005619">
    <property type="entry name" value="Uncharacterised_YajG"/>
</dbReference>
<sequence>MRMLAIVALAATLTACATTEEIVPIPYAPAEVAAVPGAESIQVTVVAVDARTTNRQRISTKINGYGMEMAPIRSKEEVADVVRDALSAELKKRGYGLGSGGPKVEAKVVTFYSKFGVGILAGKSDANVDLTVTVTLAGGETLYTRELKGKANKAVQIAGGKNAAATLSAALADDFKTLFADEAFTKALAAR</sequence>
<evidence type="ECO:0000256" key="1">
    <source>
        <dbReference type="SAM" id="SignalP"/>
    </source>
</evidence>
<gene>
    <name evidence="2" type="ORF">DDF67_01485</name>
</gene>
<organism evidence="2 3">
    <name type="scientific">Caulobacter endophyticus</name>
    <dbReference type="NCBI Taxonomy" id="2172652"/>
    <lineage>
        <taxon>Bacteria</taxon>
        <taxon>Pseudomonadati</taxon>
        <taxon>Pseudomonadota</taxon>
        <taxon>Alphaproteobacteria</taxon>
        <taxon>Caulobacterales</taxon>
        <taxon>Caulobacteraceae</taxon>
        <taxon>Caulobacter</taxon>
    </lineage>
</organism>
<comment type="caution">
    <text evidence="2">The sequence shown here is derived from an EMBL/GenBank/DDBJ whole genome shotgun (WGS) entry which is preliminary data.</text>
</comment>
<dbReference type="Pfam" id="PF03923">
    <property type="entry name" value="Lipoprotein_16"/>
    <property type="match status" value="1"/>
</dbReference>
<reference evidence="2 3" key="1">
    <citation type="submission" date="2018-04" db="EMBL/GenBank/DDBJ databases">
        <title>The genome sequence of Caulobacter sp. 744.</title>
        <authorList>
            <person name="Gao J."/>
            <person name="Sun J."/>
        </authorList>
    </citation>
    <scope>NUCLEOTIDE SEQUENCE [LARGE SCALE GENOMIC DNA]</scope>
    <source>
        <strain evidence="2 3">774</strain>
    </source>
</reference>
<feature type="signal peptide" evidence="1">
    <location>
        <begin position="1"/>
        <end position="17"/>
    </location>
</feature>
<evidence type="ECO:0008006" key="4">
    <source>
        <dbReference type="Google" id="ProtNLM"/>
    </source>
</evidence>
<dbReference type="EMBL" id="QDKQ01000011">
    <property type="protein sequence ID" value="PVM93949.1"/>
    <property type="molecule type" value="Genomic_DNA"/>
</dbReference>
<dbReference type="Proteomes" id="UP000245073">
    <property type="component" value="Unassembled WGS sequence"/>
</dbReference>
<dbReference type="PROSITE" id="PS51257">
    <property type="entry name" value="PROKAR_LIPOPROTEIN"/>
    <property type="match status" value="1"/>
</dbReference>
<evidence type="ECO:0000313" key="3">
    <source>
        <dbReference type="Proteomes" id="UP000245073"/>
    </source>
</evidence>
<name>A0A2T9KDA3_9CAUL</name>
<keyword evidence="3" id="KW-1185">Reference proteome</keyword>
<protein>
    <recommendedName>
        <fullName evidence="4">Lipoprotein</fullName>
    </recommendedName>
</protein>
<evidence type="ECO:0000313" key="2">
    <source>
        <dbReference type="EMBL" id="PVM93949.1"/>
    </source>
</evidence>